<reference evidence="8" key="1">
    <citation type="submission" date="2023-07" db="EMBL/GenBank/DDBJ databases">
        <authorList>
            <consortium name="AG Swart"/>
            <person name="Singh M."/>
            <person name="Singh A."/>
            <person name="Seah K."/>
            <person name="Emmerich C."/>
        </authorList>
    </citation>
    <scope>NUCLEOTIDE SEQUENCE</scope>
    <source>
        <strain evidence="8">DP1</strain>
    </source>
</reference>
<dbReference type="Gene3D" id="3.40.640.10">
    <property type="entry name" value="Type I PLP-dependent aspartate aminotransferase-like (Major domain)"/>
    <property type="match status" value="1"/>
</dbReference>
<evidence type="ECO:0000256" key="2">
    <source>
        <dbReference type="ARBA" id="ARBA00011738"/>
    </source>
</evidence>
<evidence type="ECO:0000259" key="7">
    <source>
        <dbReference type="Pfam" id="PF00155"/>
    </source>
</evidence>
<feature type="domain" description="Aminotransferase class I/classII large" evidence="7">
    <location>
        <begin position="115"/>
        <end position="467"/>
    </location>
</feature>
<evidence type="ECO:0000256" key="4">
    <source>
        <dbReference type="ARBA" id="ARBA00022679"/>
    </source>
</evidence>
<dbReference type="InterPro" id="IPR045088">
    <property type="entry name" value="ALAT1/2-like"/>
</dbReference>
<dbReference type="Gene3D" id="3.90.1150.10">
    <property type="entry name" value="Aspartate Aminotransferase, domain 1"/>
    <property type="match status" value="1"/>
</dbReference>
<dbReference type="SUPFAM" id="SSF53383">
    <property type="entry name" value="PLP-dependent transferases"/>
    <property type="match status" value="1"/>
</dbReference>
<dbReference type="Gene3D" id="1.10.287.1970">
    <property type="match status" value="1"/>
</dbReference>
<dbReference type="FunFam" id="3.90.1150.10:FF:000151">
    <property type="entry name" value="Alanine aminotransferase 2"/>
    <property type="match status" value="1"/>
</dbReference>
<keyword evidence="4" id="KW-0808">Transferase</keyword>
<dbReference type="AlphaFoldDB" id="A0AAD1X9P0"/>
<name>A0AAD1X9P0_EUPCR</name>
<dbReference type="GO" id="GO:0004021">
    <property type="term" value="F:L-alanine:2-oxoglutarate aminotransferase activity"/>
    <property type="evidence" value="ECO:0007669"/>
    <property type="project" value="TreeGrafter"/>
</dbReference>
<comment type="cofactor">
    <cofactor evidence="1">
        <name>pyridoxal 5'-phosphate</name>
        <dbReference type="ChEBI" id="CHEBI:597326"/>
    </cofactor>
</comment>
<keyword evidence="5" id="KW-0663">Pyridoxal phosphate</keyword>
<evidence type="ECO:0000313" key="8">
    <source>
        <dbReference type="EMBL" id="CAI2363902.1"/>
    </source>
</evidence>
<organism evidence="8 9">
    <name type="scientific">Euplotes crassus</name>
    <dbReference type="NCBI Taxonomy" id="5936"/>
    <lineage>
        <taxon>Eukaryota</taxon>
        <taxon>Sar</taxon>
        <taxon>Alveolata</taxon>
        <taxon>Ciliophora</taxon>
        <taxon>Intramacronucleata</taxon>
        <taxon>Spirotrichea</taxon>
        <taxon>Hypotrichia</taxon>
        <taxon>Euplotida</taxon>
        <taxon>Euplotidae</taxon>
        <taxon>Moneuplotes</taxon>
    </lineage>
</organism>
<evidence type="ECO:0000313" key="9">
    <source>
        <dbReference type="Proteomes" id="UP001295684"/>
    </source>
</evidence>
<comment type="subunit">
    <text evidence="2">Homodimer.</text>
</comment>
<dbReference type="PANTHER" id="PTHR11751:SF29">
    <property type="entry name" value="ALANINE TRANSAMINASE"/>
    <property type="match status" value="1"/>
</dbReference>
<dbReference type="Proteomes" id="UP001295684">
    <property type="component" value="Unassembled WGS sequence"/>
</dbReference>
<evidence type="ECO:0000256" key="1">
    <source>
        <dbReference type="ARBA" id="ARBA00001933"/>
    </source>
</evidence>
<gene>
    <name evidence="8" type="ORF">ECRASSUSDP1_LOCUS5242</name>
</gene>
<dbReference type="InterPro" id="IPR015421">
    <property type="entry name" value="PyrdxlP-dep_Trfase_major"/>
</dbReference>
<dbReference type="InterPro" id="IPR004839">
    <property type="entry name" value="Aminotransferase_I/II_large"/>
</dbReference>
<evidence type="ECO:0000256" key="6">
    <source>
        <dbReference type="ARBA" id="ARBA00025785"/>
    </source>
</evidence>
<evidence type="ECO:0000256" key="5">
    <source>
        <dbReference type="ARBA" id="ARBA00022898"/>
    </source>
</evidence>
<protein>
    <recommendedName>
        <fullName evidence="7">Aminotransferase class I/classII large domain-containing protein</fullName>
    </recommendedName>
</protein>
<sequence length="516" mass="58345">MIGRVFSRNFTRTYKHSLNSHTIQESIIRSEYAVRGAIAMKAMEIERQMETGTKFGFDKITHLNIGNPQDLGQKPISFNREVLASCLVDDPERNRMIYSSDAVDRADHYLSHINHRAAGAYSDSTGIRVVMREVKDFIEKRDGVEVNEDNIYLTNGASEGITYMLRLLIKDENDGIMIPIPQYPIYSALITRFNGKQVPYYLDEETGWRMTYEELEKAYFEATAKGVNVKALTLINPGNPTGQVMSQEDLEKVIKFAHEKRIFLLADEVYQKNIYVDKEFCSVRKALHGLGAPYSNDVELASFHSLSKGLLGECGLRGGYMELHNVNEFAHAMAYKSKAVGLCSNIIGQIGVGLLVNPPTEESVSKEVYDLYKKEEQTIFDGLKHRANLITEKLNNIEGVSCNQVEGAMYAFPKIQLPRAYCHLANTLGIQPDLKYCLDILEKTGIMIVPGSGFGQEEGTFHFRITNLVNCSLEMERALDMIGEFTEDIMSQYRYKGVETVKLPHEPILDSEYQTI</sequence>
<dbReference type="EMBL" id="CAMPGE010005055">
    <property type="protein sequence ID" value="CAI2363902.1"/>
    <property type="molecule type" value="Genomic_DNA"/>
</dbReference>
<dbReference type="GO" id="GO:0030170">
    <property type="term" value="F:pyridoxal phosphate binding"/>
    <property type="evidence" value="ECO:0007669"/>
    <property type="project" value="InterPro"/>
</dbReference>
<comment type="similarity">
    <text evidence="6">Belongs to the class-I pyridoxal-phosphate-dependent aminotransferase family. Alanine aminotransferase subfamily.</text>
</comment>
<accession>A0AAD1X9P0</accession>
<dbReference type="InterPro" id="IPR015424">
    <property type="entry name" value="PyrdxlP-dep_Trfase"/>
</dbReference>
<proteinExistence type="inferred from homology"/>
<evidence type="ECO:0000256" key="3">
    <source>
        <dbReference type="ARBA" id="ARBA00022576"/>
    </source>
</evidence>
<comment type="caution">
    <text evidence="8">The sequence shown here is derived from an EMBL/GenBank/DDBJ whole genome shotgun (WGS) entry which is preliminary data.</text>
</comment>
<dbReference type="Pfam" id="PF00155">
    <property type="entry name" value="Aminotran_1_2"/>
    <property type="match status" value="1"/>
</dbReference>
<keyword evidence="9" id="KW-1185">Reference proteome</keyword>
<dbReference type="InterPro" id="IPR015422">
    <property type="entry name" value="PyrdxlP-dep_Trfase_small"/>
</dbReference>
<dbReference type="FunFam" id="3.40.640.10:FF:000012">
    <property type="entry name" value="alanine aminotransferase 2"/>
    <property type="match status" value="1"/>
</dbReference>
<dbReference type="CDD" id="cd00609">
    <property type="entry name" value="AAT_like"/>
    <property type="match status" value="1"/>
</dbReference>
<dbReference type="PANTHER" id="PTHR11751">
    <property type="entry name" value="ALANINE AMINOTRANSFERASE"/>
    <property type="match status" value="1"/>
</dbReference>
<keyword evidence="3" id="KW-0032">Aminotransferase</keyword>